<sequence length="203" mass="22893">MAIELFFIYDTHCPWSYVTTPLVNAISQSLPQVNIHLWHNAYYDGDTYVDEKQLREIKSLTDHSFSANYLANINQSKDATCCANIMAWAENKAPQQAIALLNAIQKAHFEQGNELTTADAFTDIISELKMSPPTKVFRQDKLSKDAEAMVHEILSLQEIIATQAIPALLLAVDNELVLLNHNFYLQQPEAIVDAVKMEIEKLS</sequence>
<dbReference type="Gene3D" id="3.40.30.10">
    <property type="entry name" value="Glutaredoxin"/>
    <property type="match status" value="1"/>
</dbReference>
<keyword evidence="2" id="KW-1185">Reference proteome</keyword>
<accession>A0A502KQ68</accession>
<dbReference type="Proteomes" id="UP000315303">
    <property type="component" value="Unassembled WGS sequence"/>
</dbReference>
<evidence type="ECO:0008006" key="3">
    <source>
        <dbReference type="Google" id="ProtNLM"/>
    </source>
</evidence>
<dbReference type="RefSeq" id="WP_140603942.1">
    <property type="nucleotide sequence ID" value="NZ_SAWY01000027.1"/>
</dbReference>
<evidence type="ECO:0000313" key="1">
    <source>
        <dbReference type="EMBL" id="TPH13850.1"/>
    </source>
</evidence>
<reference evidence="1 2" key="1">
    <citation type="submission" date="2019-01" db="EMBL/GenBank/DDBJ databases">
        <title>Litorilituus lipolytica sp. nov., isolated from intertidal sand of the Yellow Sea in China.</title>
        <authorList>
            <person name="Liu A."/>
        </authorList>
    </citation>
    <scope>NUCLEOTIDE SEQUENCE [LARGE SCALE GENOMIC DNA]</scope>
    <source>
        <strain evidence="1 2">RZ04</strain>
    </source>
</reference>
<dbReference type="AlphaFoldDB" id="A0A502KQ68"/>
<evidence type="ECO:0000313" key="2">
    <source>
        <dbReference type="Proteomes" id="UP000315303"/>
    </source>
</evidence>
<dbReference type="OrthoDB" id="9813770at2"/>
<protein>
    <recommendedName>
        <fullName evidence="3">Protein-disulfide isomerase</fullName>
    </recommendedName>
</protein>
<dbReference type="InterPro" id="IPR036249">
    <property type="entry name" value="Thioredoxin-like_sf"/>
</dbReference>
<organism evidence="1 2">
    <name type="scientific">Litorilituus lipolyticus</name>
    <dbReference type="NCBI Taxonomy" id="2491017"/>
    <lineage>
        <taxon>Bacteria</taxon>
        <taxon>Pseudomonadati</taxon>
        <taxon>Pseudomonadota</taxon>
        <taxon>Gammaproteobacteria</taxon>
        <taxon>Alteromonadales</taxon>
        <taxon>Colwelliaceae</taxon>
        <taxon>Litorilituus</taxon>
    </lineage>
</organism>
<name>A0A502KQ68_9GAMM</name>
<proteinExistence type="predicted"/>
<dbReference type="SUPFAM" id="SSF52833">
    <property type="entry name" value="Thioredoxin-like"/>
    <property type="match status" value="1"/>
</dbReference>
<comment type="caution">
    <text evidence="1">The sequence shown here is derived from an EMBL/GenBank/DDBJ whole genome shotgun (WGS) entry which is preliminary data.</text>
</comment>
<dbReference type="EMBL" id="SAWY01000027">
    <property type="protein sequence ID" value="TPH13850.1"/>
    <property type="molecule type" value="Genomic_DNA"/>
</dbReference>
<gene>
    <name evidence="1" type="ORF">EPA86_12010</name>
</gene>